<dbReference type="Proteomes" id="UP000219452">
    <property type="component" value="Unassembled WGS sequence"/>
</dbReference>
<accession>A0A286F6H1</accession>
<proteinExistence type="predicted"/>
<evidence type="ECO:0000313" key="1">
    <source>
        <dbReference type="EMBL" id="SOD78696.1"/>
    </source>
</evidence>
<reference evidence="2" key="1">
    <citation type="submission" date="2017-09" db="EMBL/GenBank/DDBJ databases">
        <authorList>
            <person name="Varghese N."/>
            <person name="Submissions S."/>
        </authorList>
    </citation>
    <scope>NUCLEOTIDE SEQUENCE [LARGE SCALE GENOMIC DNA]</scope>
    <source>
        <strain evidence="2">DSM 29961</strain>
    </source>
</reference>
<evidence type="ECO:0000313" key="2">
    <source>
        <dbReference type="Proteomes" id="UP000219452"/>
    </source>
</evidence>
<dbReference type="AlphaFoldDB" id="A0A286F6H1"/>
<keyword evidence="2" id="KW-1185">Reference proteome</keyword>
<organism evidence="1 2">
    <name type="scientific">Spirosoma fluviale</name>
    <dbReference type="NCBI Taxonomy" id="1597977"/>
    <lineage>
        <taxon>Bacteria</taxon>
        <taxon>Pseudomonadati</taxon>
        <taxon>Bacteroidota</taxon>
        <taxon>Cytophagia</taxon>
        <taxon>Cytophagales</taxon>
        <taxon>Cytophagaceae</taxon>
        <taxon>Spirosoma</taxon>
    </lineage>
</organism>
<gene>
    <name evidence="1" type="ORF">SAMN06269250_0594</name>
</gene>
<protein>
    <submittedName>
        <fullName evidence="1">Uncharacterized protein</fullName>
    </submittedName>
</protein>
<sequence>MDEDNYYQKIIEGGLILFPHPDQEEALGNIPFLKESPDR</sequence>
<name>A0A286F6H1_9BACT</name>
<dbReference type="EMBL" id="OCNH01000001">
    <property type="protein sequence ID" value="SOD78696.1"/>
    <property type="molecule type" value="Genomic_DNA"/>
</dbReference>